<dbReference type="EMBL" id="JAFREP010000045">
    <property type="protein sequence ID" value="MBO1322899.1"/>
    <property type="molecule type" value="Genomic_DNA"/>
</dbReference>
<name>A0A8J7QEP5_9BACT</name>
<organism evidence="1 2">
    <name type="scientific">Acanthopleuribacter pedis</name>
    <dbReference type="NCBI Taxonomy" id="442870"/>
    <lineage>
        <taxon>Bacteria</taxon>
        <taxon>Pseudomonadati</taxon>
        <taxon>Acidobacteriota</taxon>
        <taxon>Holophagae</taxon>
        <taxon>Acanthopleuribacterales</taxon>
        <taxon>Acanthopleuribacteraceae</taxon>
        <taxon>Acanthopleuribacter</taxon>
    </lineage>
</organism>
<dbReference type="RefSeq" id="WP_207862871.1">
    <property type="nucleotide sequence ID" value="NZ_JAFREP010000045.1"/>
</dbReference>
<protein>
    <submittedName>
        <fullName evidence="1">Uncharacterized protein</fullName>
    </submittedName>
</protein>
<dbReference type="AlphaFoldDB" id="A0A8J7QEP5"/>
<accession>A0A8J7QEP5</accession>
<evidence type="ECO:0000313" key="1">
    <source>
        <dbReference type="EMBL" id="MBO1322899.1"/>
    </source>
</evidence>
<dbReference type="Gene3D" id="3.40.630.40">
    <property type="entry name" value="Zn-dependent exopeptidases"/>
    <property type="match status" value="1"/>
</dbReference>
<gene>
    <name evidence="1" type="ORF">J3U88_30825</name>
</gene>
<evidence type="ECO:0000313" key="2">
    <source>
        <dbReference type="Proteomes" id="UP000664417"/>
    </source>
</evidence>
<keyword evidence="2" id="KW-1185">Reference proteome</keyword>
<proteinExistence type="predicted"/>
<comment type="caution">
    <text evidence="1">The sequence shown here is derived from an EMBL/GenBank/DDBJ whole genome shotgun (WGS) entry which is preliminary data.</text>
</comment>
<sequence length="330" mass="36985">MTLIEAQLDSIPGICTVTRYGFDETTNEDDVLPIFIELPHGATEAEHLYALKQRIGDYKNDRYDRFFFVNTDQGSPEYAAWLAEHLIDLGFLDAHLGGETDPMTLRTLVGRIRVVVLRSLLPRTIVDVNRNWAIDEAVRKAANLTGTCGAFIKSEADLTLLRDLYEQYQAMARAGYAWACGNEGYAFNLHTYAPITVSLIEGEFIVDTLERAYLENYADYPLRPGIQTITTPPGEEAMLAPRPMVEAVEHAYHMAGFSVKRDEPYPLHPAATGYGHCARYPGRVFSMEVRRDLLVDHFEPFEIMAISPAKVAQVTLPFLLGVVRALLPAE</sequence>
<reference evidence="1" key="1">
    <citation type="submission" date="2021-03" db="EMBL/GenBank/DDBJ databases">
        <authorList>
            <person name="Wang G."/>
        </authorList>
    </citation>
    <scope>NUCLEOTIDE SEQUENCE</scope>
    <source>
        <strain evidence="1">KCTC 12899</strain>
    </source>
</reference>
<dbReference type="Proteomes" id="UP000664417">
    <property type="component" value="Unassembled WGS sequence"/>
</dbReference>